<reference evidence="1 2" key="1">
    <citation type="submission" date="2023-05" db="EMBL/GenBank/DDBJ databases">
        <title>Draft genome sequence of Streptomyces sp. B-S-A6 isolated from a cave soil in Thailand.</title>
        <authorList>
            <person name="Chamroensaksri N."/>
            <person name="Muangham S."/>
        </authorList>
    </citation>
    <scope>NUCLEOTIDE SEQUENCE [LARGE SCALE GENOMIC DNA]</scope>
    <source>
        <strain evidence="1 2">B-S-A6</strain>
    </source>
</reference>
<dbReference type="Proteomes" id="UP001223978">
    <property type="component" value="Unassembled WGS sequence"/>
</dbReference>
<sequence>MEDIGDVQEAVAADTRRGITAVYRAPYGPRLSCSAGLLRGLALEEFGPVTEPVPYRGRRGVITYWPVATRDQTVVCASLRQWRLALELDFESAWAAFSANPVELRWQTDGQKYRWRPDFIARTSTGRREVLVLKPSGQESLPASRLEVLNDVAQAAGWRVRQVREPSGLRGRNLVWLTGYRFPACGEDGGEQALLEAFGEPTGLRAGVAASGLDPLTGLDLAYRMLWRQQLLFDHSRPLLPDSLAWTVRDAVKGARGADEGSWRRVGGGAVDRGTGALAGTCVGGGGVAGAAGHPDATRRQW</sequence>
<protein>
    <submittedName>
        <fullName evidence="1">TnsA-like heteromeric transposase endonuclease subunit</fullName>
    </submittedName>
</protein>
<keyword evidence="2" id="KW-1185">Reference proteome</keyword>
<evidence type="ECO:0000313" key="2">
    <source>
        <dbReference type="Proteomes" id="UP001223978"/>
    </source>
</evidence>
<dbReference type="InterPro" id="IPR048000">
    <property type="entry name" value="TnsA-like"/>
</dbReference>
<comment type="caution">
    <text evidence="1">The sequence shown here is derived from an EMBL/GenBank/DDBJ whole genome shotgun (WGS) entry which is preliminary data.</text>
</comment>
<dbReference type="NCBIfam" id="NF033179">
    <property type="entry name" value="TnsA_like_Actin"/>
    <property type="match status" value="1"/>
</dbReference>
<dbReference type="EMBL" id="JASCIQ010000082">
    <property type="protein sequence ID" value="MDI3409483.1"/>
    <property type="molecule type" value="Genomic_DNA"/>
</dbReference>
<evidence type="ECO:0000313" key="1">
    <source>
        <dbReference type="EMBL" id="MDI3409483.1"/>
    </source>
</evidence>
<gene>
    <name evidence="1" type="ORF">QIS96_37395</name>
</gene>
<dbReference type="RefSeq" id="WP_282547351.1">
    <property type="nucleotide sequence ID" value="NZ_JASCIQ010000082.1"/>
</dbReference>
<organism evidence="1 2">
    <name type="scientific">Streptomyces cavernicola</name>
    <dbReference type="NCBI Taxonomy" id="3043613"/>
    <lineage>
        <taxon>Bacteria</taxon>
        <taxon>Bacillati</taxon>
        <taxon>Actinomycetota</taxon>
        <taxon>Actinomycetes</taxon>
        <taxon>Kitasatosporales</taxon>
        <taxon>Streptomycetaceae</taxon>
        <taxon>Streptomyces</taxon>
    </lineage>
</organism>
<name>A0ABT6SMU8_9ACTN</name>
<accession>A0ABT6SMU8</accession>
<proteinExistence type="predicted"/>